<dbReference type="InterPro" id="IPR016685">
    <property type="entry name" value="Silence_cplx_Nase-comp_TudorSN"/>
</dbReference>
<keyword evidence="10" id="KW-1185">Reference proteome</keyword>
<keyword evidence="4" id="KW-0677">Repeat</keyword>
<dbReference type="PROSITE" id="PS50304">
    <property type="entry name" value="TUDOR"/>
    <property type="match status" value="1"/>
</dbReference>
<dbReference type="FunFam" id="2.30.30.140:FF:000018">
    <property type="entry name" value="Serine/threonine-protein kinase 31"/>
    <property type="match status" value="1"/>
</dbReference>
<evidence type="ECO:0000256" key="1">
    <source>
        <dbReference type="ARBA" id="ARBA00004496"/>
    </source>
</evidence>
<evidence type="ECO:0000313" key="9">
    <source>
        <dbReference type="EMBL" id="CAB3225154.1"/>
    </source>
</evidence>
<evidence type="ECO:0000256" key="3">
    <source>
        <dbReference type="ARBA" id="ARBA00022490"/>
    </source>
</evidence>
<evidence type="ECO:0000256" key="5">
    <source>
        <dbReference type="PIRNR" id="PIRNR017179"/>
    </source>
</evidence>
<dbReference type="FunFam" id="2.40.50.90:FF:000003">
    <property type="entry name" value="Staphylococcal nuclease domain-containing protein"/>
    <property type="match status" value="1"/>
</dbReference>
<feature type="region of interest" description="Disordered" evidence="6">
    <location>
        <begin position="356"/>
        <end position="377"/>
    </location>
</feature>
<feature type="domain" description="TNase-like" evidence="8">
    <location>
        <begin position="325"/>
        <end position="479"/>
    </location>
</feature>
<dbReference type="GO" id="GO:0005634">
    <property type="term" value="C:nucleus"/>
    <property type="evidence" value="ECO:0007669"/>
    <property type="project" value="TreeGrafter"/>
</dbReference>
<evidence type="ECO:0000313" key="10">
    <source>
        <dbReference type="Proteomes" id="UP000494106"/>
    </source>
</evidence>
<dbReference type="InterPro" id="IPR016071">
    <property type="entry name" value="Staphylococal_nuclease_OB-fold"/>
</dbReference>
<feature type="domain" description="Tudor" evidence="7">
    <location>
        <begin position="716"/>
        <end position="775"/>
    </location>
</feature>
<evidence type="ECO:0000259" key="8">
    <source>
        <dbReference type="PROSITE" id="PS50830"/>
    </source>
</evidence>
<dbReference type="Pfam" id="PF00567">
    <property type="entry name" value="TUDOR"/>
    <property type="match status" value="1"/>
</dbReference>
<sequence length="895" mass="99882">MSAPAPTPAYKIGIVKQVLSGDTVVIRKQPQGGPPPEKVIALSGITAPKLARQRTANNDVETKDEPYAWEAREFLRKLVGKEVIFTAEKPPNSATREYGNIWAGKDPTKNENLTEALLAEGLVKVRDGGRNIPQLKRLVEIEDVAKSQGKGIWGSDLQAHVRDIKWSVDNPKQFVNKFNGQPIKAIIEYVRDGSTVRLCLLPDFTQITLMLSGIRCPAVRQDGESEPFAEEARFFLESKLLQKDVEVVLESVNNNNFVGTILHPQGNIAEALLRQGFARCVDWSLAVMKSGAQSLRAAERSAKDAKLRIWTNYTSNAPIIAAKDKEYTATVMEVINGDALVVKMPNNTQKKIFLASIRPPREKNSPDEEGKTSPRPKGFKPLYDIPWMYEAREFLRKKLVGKKVNVTVDYIQPANNNFPEKNCCTVVAGGTNIAEALVAKGYATVVRYRNDNDQRSSHYDKLLEAELKAQKANIGVHAKKDIPTHRIQDTSGDSAKAKKFFPFLKRAQKTEATVEFVASGSRMRVYIPKESVLVTFLLAGVNCPRGARPAIGGGGGMQEAEPFGEEALHFTKEKCLQRDVVVTIEEMDKAGNFIGWMWIDNENLSVALVEQGLASMHHNAETSEFARALKTAEENAIKKHIGIWKDFVEVEKETEKERNAPIQDRTLKYEKIVITEITSEGHFYVQNVDLGGKLESLMEKIHQEFKNNAPLPGSYVPRRGNICAARFTADDQWYRAKVEKVTEDKKAHIFYIDYGNREVISITRLAALPAGTEIEPPYATEYVLCCVKFPSDPDDRSEAVAAFSADTINRKLLLNVEIRGSPPAVTLVDPNTNADIAKNLIKEGLVLMENVRDHRLAPLVSEYRQAQEHAKSSRLSLWRHGDITEDDAVEFGARR</sequence>
<comment type="caution">
    <text evidence="9">The sequence shown here is derived from an EMBL/GenBank/DDBJ whole genome shotgun (WGS) entry which is preliminary data.</text>
</comment>
<dbReference type="GO" id="GO:0006402">
    <property type="term" value="P:mRNA catabolic process"/>
    <property type="evidence" value="ECO:0007669"/>
    <property type="project" value="UniProtKB-UniRule"/>
</dbReference>
<name>A0A8S0Z461_ARCPL</name>
<dbReference type="Gene3D" id="2.40.50.90">
    <property type="match status" value="5"/>
</dbReference>
<dbReference type="GO" id="GO:0005829">
    <property type="term" value="C:cytosol"/>
    <property type="evidence" value="ECO:0007669"/>
    <property type="project" value="UniProtKB-UniRule"/>
</dbReference>
<dbReference type="SMART" id="SM00318">
    <property type="entry name" value="SNc"/>
    <property type="match status" value="4"/>
</dbReference>
<gene>
    <name evidence="9" type="ORF">APLA_LOCUS2380</name>
</gene>
<organism evidence="9 10">
    <name type="scientific">Arctia plantaginis</name>
    <name type="common">Wood tiger moth</name>
    <name type="synonym">Phalaena plantaginis</name>
    <dbReference type="NCBI Taxonomy" id="874455"/>
    <lineage>
        <taxon>Eukaryota</taxon>
        <taxon>Metazoa</taxon>
        <taxon>Ecdysozoa</taxon>
        <taxon>Arthropoda</taxon>
        <taxon>Hexapoda</taxon>
        <taxon>Insecta</taxon>
        <taxon>Pterygota</taxon>
        <taxon>Neoptera</taxon>
        <taxon>Endopterygota</taxon>
        <taxon>Lepidoptera</taxon>
        <taxon>Glossata</taxon>
        <taxon>Ditrysia</taxon>
        <taxon>Noctuoidea</taxon>
        <taxon>Erebidae</taxon>
        <taxon>Arctiinae</taxon>
        <taxon>Arctia</taxon>
    </lineage>
</organism>
<dbReference type="EMBL" id="CADEBC010000205">
    <property type="protein sequence ID" value="CAB3225154.1"/>
    <property type="molecule type" value="Genomic_DNA"/>
</dbReference>
<feature type="compositionally biased region" description="Basic and acidic residues" evidence="6">
    <location>
        <begin position="359"/>
        <end position="372"/>
    </location>
</feature>
<dbReference type="InterPro" id="IPR047386">
    <property type="entry name" value="Tudor_TDRD11"/>
</dbReference>
<protein>
    <recommendedName>
        <fullName evidence="2">Staphylococcal nuclease domain-containing protein 1</fullName>
    </recommendedName>
</protein>
<dbReference type="InterPro" id="IPR002999">
    <property type="entry name" value="Tudor"/>
</dbReference>
<dbReference type="Pfam" id="PF00565">
    <property type="entry name" value="SNase"/>
    <property type="match status" value="4"/>
</dbReference>
<dbReference type="Gene3D" id="2.30.30.140">
    <property type="match status" value="1"/>
</dbReference>
<reference evidence="9 10" key="1">
    <citation type="submission" date="2020-04" db="EMBL/GenBank/DDBJ databases">
        <authorList>
            <person name="Wallbank WR R."/>
            <person name="Pardo Diaz C."/>
            <person name="Kozak K."/>
            <person name="Martin S."/>
            <person name="Jiggins C."/>
            <person name="Moest M."/>
            <person name="Warren A I."/>
            <person name="Byers J.R.P. K."/>
            <person name="Montejo-Kovacevich G."/>
            <person name="Yen C E."/>
        </authorList>
    </citation>
    <scope>NUCLEOTIDE SEQUENCE [LARGE SCALE GENOMIC DNA]</scope>
</reference>
<dbReference type="GO" id="GO:0031047">
    <property type="term" value="P:regulatory ncRNA-mediated gene silencing"/>
    <property type="evidence" value="ECO:0007669"/>
    <property type="project" value="UniProtKB-UniRule"/>
</dbReference>
<feature type="domain" description="TNase-like" evidence="8">
    <location>
        <begin position="181"/>
        <end position="312"/>
    </location>
</feature>
<dbReference type="OrthoDB" id="10023235at2759"/>
<dbReference type="Proteomes" id="UP000494106">
    <property type="component" value="Unassembled WGS sequence"/>
</dbReference>
<dbReference type="CDD" id="cd00175">
    <property type="entry name" value="SNc"/>
    <property type="match status" value="3"/>
</dbReference>
<dbReference type="CDD" id="cd20433">
    <property type="entry name" value="Tudor_TDRD11"/>
    <property type="match status" value="1"/>
</dbReference>
<dbReference type="PANTHER" id="PTHR12302">
    <property type="entry name" value="EBNA2 BINDING PROTEIN P100"/>
    <property type="match status" value="1"/>
</dbReference>
<comment type="subcellular location">
    <subcellularLocation>
        <location evidence="1 5">Cytoplasm</location>
    </subcellularLocation>
</comment>
<dbReference type="FunFam" id="2.40.50.90:FF:000001">
    <property type="entry name" value="Staphylococcal nuclease domain-containing protein"/>
    <property type="match status" value="1"/>
</dbReference>
<keyword evidence="3 5" id="KW-0963">Cytoplasm</keyword>
<evidence type="ECO:0000256" key="4">
    <source>
        <dbReference type="ARBA" id="ARBA00022737"/>
    </source>
</evidence>
<proteinExistence type="predicted"/>
<accession>A0A8S0Z461</accession>
<dbReference type="SMART" id="SM00333">
    <property type="entry name" value="TUDOR"/>
    <property type="match status" value="1"/>
</dbReference>
<dbReference type="InterPro" id="IPR035437">
    <property type="entry name" value="SNase_OB-fold_sf"/>
</dbReference>
<dbReference type="SUPFAM" id="SSF63748">
    <property type="entry name" value="Tudor/PWWP/MBT"/>
    <property type="match status" value="1"/>
</dbReference>
<feature type="domain" description="TNase-like" evidence="8">
    <location>
        <begin position="508"/>
        <end position="646"/>
    </location>
</feature>
<feature type="domain" description="TNase-like" evidence="8">
    <location>
        <begin position="9"/>
        <end position="155"/>
    </location>
</feature>
<dbReference type="PANTHER" id="PTHR12302:SF2">
    <property type="entry name" value="STAPHYLOCOCCAL NUCLEASE DOMAIN-CONTAINING PROTEIN 1"/>
    <property type="match status" value="1"/>
</dbReference>
<evidence type="ECO:0000256" key="2">
    <source>
        <dbReference type="ARBA" id="ARBA00017230"/>
    </source>
</evidence>
<evidence type="ECO:0000256" key="6">
    <source>
        <dbReference type="SAM" id="MobiDB-lite"/>
    </source>
</evidence>
<dbReference type="PIRSF" id="PIRSF017179">
    <property type="entry name" value="RISC-Tudor-SN"/>
    <property type="match status" value="1"/>
</dbReference>
<dbReference type="SUPFAM" id="SSF50199">
    <property type="entry name" value="Staphylococcal nuclease"/>
    <property type="match status" value="5"/>
</dbReference>
<dbReference type="FunFam" id="2.40.50.90:FF:000002">
    <property type="entry name" value="Staphylococcal nuclease domain-containing protein"/>
    <property type="match status" value="1"/>
</dbReference>
<dbReference type="GO" id="GO:0003723">
    <property type="term" value="F:RNA binding"/>
    <property type="evidence" value="ECO:0007669"/>
    <property type="project" value="UniProtKB-UniRule"/>
</dbReference>
<evidence type="ECO:0000259" key="7">
    <source>
        <dbReference type="PROSITE" id="PS50304"/>
    </source>
</evidence>
<dbReference type="AlphaFoldDB" id="A0A8S0Z461"/>
<dbReference type="GO" id="GO:0031332">
    <property type="term" value="C:RNAi effector complex"/>
    <property type="evidence" value="ECO:0007669"/>
    <property type="project" value="InterPro"/>
</dbReference>
<dbReference type="GO" id="GO:0004518">
    <property type="term" value="F:nuclease activity"/>
    <property type="evidence" value="ECO:0007669"/>
    <property type="project" value="TreeGrafter"/>
</dbReference>
<dbReference type="PROSITE" id="PS50830">
    <property type="entry name" value="TNASE_3"/>
    <property type="match status" value="4"/>
</dbReference>
<dbReference type="FunFam" id="2.40.50.90:FF:000018">
    <property type="entry name" value="Ribonuclease"/>
    <property type="match status" value="1"/>
</dbReference>